<evidence type="ECO:0000256" key="1">
    <source>
        <dbReference type="SAM" id="SignalP"/>
    </source>
</evidence>
<accession>A0ABX1QXC2</accession>
<dbReference type="EMBL" id="JAATNW010000002">
    <property type="protein sequence ID" value="NMH58893.1"/>
    <property type="molecule type" value="Genomic_DNA"/>
</dbReference>
<keyword evidence="3" id="KW-1185">Reference proteome</keyword>
<evidence type="ECO:0000313" key="2">
    <source>
        <dbReference type="EMBL" id="NMH58893.1"/>
    </source>
</evidence>
<dbReference type="InterPro" id="IPR049672">
    <property type="entry name" value="Xrt_dep_XDP1"/>
</dbReference>
<dbReference type="NCBIfam" id="NF041927">
    <property type="entry name" value="Xrt_dep_XDP1"/>
    <property type="match status" value="1"/>
</dbReference>
<gene>
    <name evidence="2" type="ORF">HCJ96_02515</name>
</gene>
<dbReference type="Proteomes" id="UP000709336">
    <property type="component" value="Unassembled WGS sequence"/>
</dbReference>
<feature type="chain" id="PRO_5047150890" evidence="1">
    <location>
        <begin position="24"/>
        <end position="256"/>
    </location>
</feature>
<name>A0ABX1QXC2_9ALTE</name>
<reference evidence="2 3" key="1">
    <citation type="submission" date="2020-03" db="EMBL/GenBank/DDBJ databases">
        <title>Alteromonas ponticola sp. nov., isolated from seawater.</title>
        <authorList>
            <person name="Yoon J.-H."/>
            <person name="Kim Y.-O."/>
        </authorList>
    </citation>
    <scope>NUCLEOTIDE SEQUENCE [LARGE SCALE GENOMIC DNA]</scope>
    <source>
        <strain evidence="2 3">MYP5</strain>
    </source>
</reference>
<sequence>MKLGKGFFAVITLCLGCAQNAFADDTTWNFRTSGQSYGSGNYHGNNISQTQGGLSVSVTAWADTGFNWGSYTFTDKVETATVASNSNGLLNYNRAYTYGHDGHAVDNETRTDMLLFSFSEAVSLTSLDLGWTRDGSSHDHADLSIAAFSELPTFSGNSWNDIVSDSLNVYSGSFGNVTKGGYSLTGIAAEAKYWLIGAYNSVFGLADGAGTSHIDQFKIAALTTHSREPDGDVPTPATGVLMALVLAAFAYRRRSA</sequence>
<dbReference type="RefSeq" id="WP_169209476.1">
    <property type="nucleotide sequence ID" value="NZ_JAATNW010000002.1"/>
</dbReference>
<feature type="signal peptide" evidence="1">
    <location>
        <begin position="1"/>
        <end position="23"/>
    </location>
</feature>
<comment type="caution">
    <text evidence="2">The sequence shown here is derived from an EMBL/GenBank/DDBJ whole genome shotgun (WGS) entry which is preliminary data.</text>
</comment>
<evidence type="ECO:0000313" key="3">
    <source>
        <dbReference type="Proteomes" id="UP000709336"/>
    </source>
</evidence>
<organism evidence="2 3">
    <name type="scientific">Alteromonas ponticola</name>
    <dbReference type="NCBI Taxonomy" id="2720613"/>
    <lineage>
        <taxon>Bacteria</taxon>
        <taxon>Pseudomonadati</taxon>
        <taxon>Pseudomonadota</taxon>
        <taxon>Gammaproteobacteria</taxon>
        <taxon>Alteromonadales</taxon>
        <taxon>Alteromonadaceae</taxon>
        <taxon>Alteromonas/Salinimonas group</taxon>
        <taxon>Alteromonas</taxon>
    </lineage>
</organism>
<protein>
    <submittedName>
        <fullName evidence="2">PEP-CTERM sorting domain-containing protein</fullName>
    </submittedName>
</protein>
<keyword evidence="1" id="KW-0732">Signal</keyword>
<proteinExistence type="predicted"/>